<dbReference type="Proteomes" id="UP000199064">
    <property type="component" value="Unassembled WGS sequence"/>
</dbReference>
<feature type="domain" description="DUF7259" evidence="2">
    <location>
        <begin position="225"/>
        <end position="292"/>
    </location>
</feature>
<feature type="domain" description="DUF6963" evidence="1">
    <location>
        <begin position="2"/>
        <end position="214"/>
    </location>
</feature>
<proteinExistence type="predicted"/>
<accession>A0A1H4JGM7</accession>
<protein>
    <submittedName>
        <fullName evidence="3">Uncharacterized protein</fullName>
    </submittedName>
</protein>
<dbReference type="AlphaFoldDB" id="A0A1H4JGM7"/>
<evidence type="ECO:0000259" key="1">
    <source>
        <dbReference type="Pfam" id="PF22288"/>
    </source>
</evidence>
<evidence type="ECO:0000313" key="4">
    <source>
        <dbReference type="Proteomes" id="UP000199064"/>
    </source>
</evidence>
<keyword evidence="4" id="KW-1185">Reference proteome</keyword>
<evidence type="ECO:0000259" key="2">
    <source>
        <dbReference type="Pfam" id="PF23920"/>
    </source>
</evidence>
<dbReference type="InterPro" id="IPR055683">
    <property type="entry name" value="DUF7259"/>
</dbReference>
<dbReference type="EMBL" id="FNSL01000001">
    <property type="protein sequence ID" value="SEB44742.1"/>
    <property type="molecule type" value="Genomic_DNA"/>
</dbReference>
<dbReference type="InterPro" id="IPR054236">
    <property type="entry name" value="DUF6963"/>
</dbReference>
<dbReference type="Pfam" id="PF23920">
    <property type="entry name" value="DUF7259"/>
    <property type="match status" value="1"/>
</dbReference>
<sequence>MTIGIAAYGKGSVAAIRATVSAAELYGRGAIGGFAVLAVIEADGSVAYRTTQNGGISSLDLPEDWFWARCAAAISSGPDRPEPLTQFLVGRAGSGLVTGHRLPNSVLADGVSVNSAVLEKLAGGETPQVSVDAALAQDPELDAGLIAVTIDGRLGTGNSGRVLRRDDLGQAHREEGGCGFSLLHNSIFAATGTCQALAEVLGELAWQELTGTQAGHAIIRLEAPVTVEAAARDRVHIDLNGRIVALQSADPRVCKARRLGTAVYLSTEVWQEGQLVGFAETELVARLADGLAHPHGLPVQRSMMMRRSNVTA</sequence>
<dbReference type="Pfam" id="PF22288">
    <property type="entry name" value="DUF6963"/>
    <property type="match status" value="1"/>
</dbReference>
<dbReference type="RefSeq" id="WP_425286762.1">
    <property type="nucleotide sequence ID" value="NZ_FNSL01000001.1"/>
</dbReference>
<reference evidence="4" key="1">
    <citation type="submission" date="2016-10" db="EMBL/GenBank/DDBJ databases">
        <authorList>
            <person name="Varghese N."/>
            <person name="Submissions S."/>
        </authorList>
    </citation>
    <scope>NUCLEOTIDE SEQUENCE [LARGE SCALE GENOMIC DNA]</scope>
    <source>
        <strain evidence="4">ES.061</strain>
    </source>
</reference>
<evidence type="ECO:0000313" key="3">
    <source>
        <dbReference type="EMBL" id="SEB44742.1"/>
    </source>
</evidence>
<name>A0A1H4JGM7_9HYPH</name>
<gene>
    <name evidence="3" type="ORF">SAMN05216452_1311</name>
</gene>
<organism evidence="3 4">
    <name type="scientific">Nitratireductor aquibiodomus</name>
    <dbReference type="NCBI Taxonomy" id="204799"/>
    <lineage>
        <taxon>Bacteria</taxon>
        <taxon>Pseudomonadati</taxon>
        <taxon>Pseudomonadota</taxon>
        <taxon>Alphaproteobacteria</taxon>
        <taxon>Hyphomicrobiales</taxon>
        <taxon>Phyllobacteriaceae</taxon>
        <taxon>Nitratireductor</taxon>
    </lineage>
</organism>